<proteinExistence type="predicted"/>
<dbReference type="InterPro" id="IPR037208">
    <property type="entry name" value="Spo0E-like_sf"/>
</dbReference>
<dbReference type="InterPro" id="IPR036638">
    <property type="entry name" value="HLH_DNA-bd_sf"/>
</dbReference>
<reference evidence="1 2" key="1">
    <citation type="submission" date="2014-08" db="EMBL/GenBank/DDBJ databases">
        <title>Comparative genomics of the Paenibacillus odorifer group.</title>
        <authorList>
            <person name="den Bakker H.C."/>
            <person name="Tsai Y.-C."/>
            <person name="Martin N."/>
            <person name="Korlach J."/>
            <person name="Wiedmann M."/>
        </authorList>
    </citation>
    <scope>NUCLEOTIDE SEQUENCE [LARGE SCALE GENOMIC DNA]</scope>
    <source>
        <strain evidence="1 2">DSM 15220</strain>
    </source>
</reference>
<evidence type="ECO:0000313" key="1">
    <source>
        <dbReference type="EMBL" id="AIQ71405.1"/>
    </source>
</evidence>
<accession>A0A089MGD0</accession>
<dbReference type="Gene3D" id="4.10.280.10">
    <property type="entry name" value="Helix-loop-helix DNA-binding domain"/>
    <property type="match status" value="1"/>
</dbReference>
<dbReference type="AlphaFoldDB" id="A0A089MGD0"/>
<dbReference type="InterPro" id="IPR018540">
    <property type="entry name" value="Spo0E-like"/>
</dbReference>
<dbReference type="EMBL" id="CP009287">
    <property type="protein sequence ID" value="AIQ71405.1"/>
    <property type="molecule type" value="Genomic_DNA"/>
</dbReference>
<gene>
    <name evidence="1" type="ORF">PGRAT_30310</name>
</gene>
<dbReference type="Proteomes" id="UP000029500">
    <property type="component" value="Chromosome"/>
</dbReference>
<evidence type="ECO:0000313" key="2">
    <source>
        <dbReference type="Proteomes" id="UP000029500"/>
    </source>
</evidence>
<organism evidence="1 2">
    <name type="scientific">Paenibacillus graminis</name>
    <dbReference type="NCBI Taxonomy" id="189425"/>
    <lineage>
        <taxon>Bacteria</taxon>
        <taxon>Bacillati</taxon>
        <taxon>Bacillota</taxon>
        <taxon>Bacilli</taxon>
        <taxon>Bacillales</taxon>
        <taxon>Paenibacillaceae</taxon>
        <taxon>Paenibacillus</taxon>
    </lineage>
</organism>
<keyword evidence="2" id="KW-1185">Reference proteome</keyword>
<dbReference type="SUPFAM" id="SSF140500">
    <property type="entry name" value="BAS1536-like"/>
    <property type="match status" value="1"/>
</dbReference>
<dbReference type="KEGG" id="pgm:PGRAT_30310"/>
<dbReference type="GO" id="GO:0043937">
    <property type="term" value="P:regulation of sporulation"/>
    <property type="evidence" value="ECO:0007669"/>
    <property type="project" value="InterPro"/>
</dbReference>
<protein>
    <recommendedName>
        <fullName evidence="3">Sporulation protein Spo0E</fullName>
    </recommendedName>
</protein>
<name>A0A089MGD0_9BACL</name>
<dbReference type="HOGENOM" id="CLU_189149_0_1_9"/>
<evidence type="ECO:0008006" key="3">
    <source>
        <dbReference type="Google" id="ProtNLM"/>
    </source>
</evidence>
<dbReference type="OrthoDB" id="2639237at2"/>
<sequence length="59" mass="7093">MDNAVFIRIRIERARRKLHQMQMQYGGFSHPKLLRQSVELDKLLNNYSNIPMQERRPPA</sequence>
<dbReference type="RefSeq" id="WP_025703407.1">
    <property type="nucleotide sequence ID" value="NZ_CP009287.1"/>
</dbReference>
<dbReference type="GO" id="GO:0046983">
    <property type="term" value="F:protein dimerization activity"/>
    <property type="evidence" value="ECO:0007669"/>
    <property type="project" value="InterPro"/>
</dbReference>
<dbReference type="Pfam" id="PF09388">
    <property type="entry name" value="SpoOE-like"/>
    <property type="match status" value="1"/>
</dbReference>